<comment type="subcellular location">
    <subcellularLocation>
        <location evidence="1 11">Cell membrane</location>
        <topology evidence="1 11">Multi-pass membrane protein</topology>
    </subcellularLocation>
</comment>
<keyword evidence="13" id="KW-1185">Reference proteome</keyword>
<feature type="binding site" evidence="11">
    <location>
        <position position="78"/>
    </location>
    <ligand>
        <name>Na(+)</name>
        <dbReference type="ChEBI" id="CHEBI:29101"/>
        <note>structural</note>
    </ligand>
</feature>
<name>A0A1G7QHF8_9BACT</name>
<evidence type="ECO:0000256" key="11">
    <source>
        <dbReference type="HAMAP-Rule" id="MF_00454"/>
    </source>
</evidence>
<keyword evidence="11" id="KW-0813">Transport</keyword>
<keyword evidence="3" id="KW-0997">Cell inner membrane</keyword>
<evidence type="ECO:0000256" key="6">
    <source>
        <dbReference type="ARBA" id="ARBA00023065"/>
    </source>
</evidence>
<dbReference type="GO" id="GO:0140114">
    <property type="term" value="P:cellular detoxification of fluoride"/>
    <property type="evidence" value="ECO:0007669"/>
    <property type="project" value="UniProtKB-UniRule"/>
</dbReference>
<protein>
    <recommendedName>
        <fullName evidence="11">Fluoride-specific ion channel FluC</fullName>
    </recommendedName>
</protein>
<dbReference type="NCBIfam" id="TIGR00494">
    <property type="entry name" value="crcB"/>
    <property type="match status" value="1"/>
</dbReference>
<comment type="similarity">
    <text evidence="9 11">Belongs to the fluoride channel Fluc/FEX (TC 1.A.43) family.</text>
</comment>
<dbReference type="STRING" id="659014.SAMN04487996_11451"/>
<evidence type="ECO:0000256" key="10">
    <source>
        <dbReference type="ARBA" id="ARBA00035585"/>
    </source>
</evidence>
<dbReference type="OrthoDB" id="9815830at2"/>
<dbReference type="Proteomes" id="UP000198748">
    <property type="component" value="Unassembled WGS sequence"/>
</dbReference>
<evidence type="ECO:0000313" key="13">
    <source>
        <dbReference type="Proteomes" id="UP000198748"/>
    </source>
</evidence>
<feature type="binding site" evidence="11">
    <location>
        <position position="75"/>
    </location>
    <ligand>
        <name>Na(+)</name>
        <dbReference type="ChEBI" id="CHEBI:29101"/>
        <note>structural</note>
    </ligand>
</feature>
<keyword evidence="11" id="KW-0915">Sodium</keyword>
<dbReference type="GO" id="GO:0046872">
    <property type="term" value="F:metal ion binding"/>
    <property type="evidence" value="ECO:0007669"/>
    <property type="project" value="UniProtKB-KW"/>
</dbReference>
<dbReference type="AlphaFoldDB" id="A0A1G7QHF8"/>
<evidence type="ECO:0000256" key="5">
    <source>
        <dbReference type="ARBA" id="ARBA00022989"/>
    </source>
</evidence>
<dbReference type="PANTHER" id="PTHR28259:SF1">
    <property type="entry name" value="FLUORIDE EXPORT PROTEIN 1-RELATED"/>
    <property type="match status" value="1"/>
</dbReference>
<evidence type="ECO:0000256" key="1">
    <source>
        <dbReference type="ARBA" id="ARBA00004651"/>
    </source>
</evidence>
<keyword evidence="6 11" id="KW-0406">Ion transport</keyword>
<reference evidence="13" key="1">
    <citation type="submission" date="2016-10" db="EMBL/GenBank/DDBJ databases">
        <authorList>
            <person name="Varghese N."/>
            <person name="Submissions S."/>
        </authorList>
    </citation>
    <scope>NUCLEOTIDE SEQUENCE [LARGE SCALE GENOMIC DNA]</scope>
    <source>
        <strain evidence="13">DSM 25329</strain>
    </source>
</reference>
<feature type="transmembrane region" description="Helical" evidence="11">
    <location>
        <begin position="36"/>
        <end position="56"/>
    </location>
</feature>
<dbReference type="RefSeq" id="WP_090154818.1">
    <property type="nucleotide sequence ID" value="NZ_FNAN01000014.1"/>
</dbReference>
<feature type="transmembrane region" description="Helical" evidence="11">
    <location>
        <begin position="63"/>
        <end position="83"/>
    </location>
</feature>
<dbReference type="PANTHER" id="PTHR28259">
    <property type="entry name" value="FLUORIDE EXPORT PROTEIN 1-RELATED"/>
    <property type="match status" value="1"/>
</dbReference>
<dbReference type="GO" id="GO:0062054">
    <property type="term" value="F:fluoride channel activity"/>
    <property type="evidence" value="ECO:0007669"/>
    <property type="project" value="UniProtKB-UniRule"/>
</dbReference>
<evidence type="ECO:0000256" key="8">
    <source>
        <dbReference type="ARBA" id="ARBA00023303"/>
    </source>
</evidence>
<feature type="transmembrane region" description="Helical" evidence="11">
    <location>
        <begin position="103"/>
        <end position="121"/>
    </location>
</feature>
<organism evidence="12 13">
    <name type="scientific">Dyadobacter soli</name>
    <dbReference type="NCBI Taxonomy" id="659014"/>
    <lineage>
        <taxon>Bacteria</taxon>
        <taxon>Pseudomonadati</taxon>
        <taxon>Bacteroidota</taxon>
        <taxon>Cytophagia</taxon>
        <taxon>Cytophagales</taxon>
        <taxon>Spirosomataceae</taxon>
        <taxon>Dyadobacter</taxon>
    </lineage>
</organism>
<evidence type="ECO:0000313" key="12">
    <source>
        <dbReference type="EMBL" id="SDF97888.1"/>
    </source>
</evidence>
<evidence type="ECO:0000256" key="3">
    <source>
        <dbReference type="ARBA" id="ARBA00022519"/>
    </source>
</evidence>
<keyword evidence="8 11" id="KW-0407">Ion channel</keyword>
<keyword evidence="4 11" id="KW-0812">Transmembrane</keyword>
<keyword evidence="11" id="KW-0479">Metal-binding</keyword>
<dbReference type="HAMAP" id="MF_00454">
    <property type="entry name" value="FluC"/>
    <property type="match status" value="1"/>
</dbReference>
<evidence type="ECO:0000256" key="7">
    <source>
        <dbReference type="ARBA" id="ARBA00023136"/>
    </source>
</evidence>
<comment type="function">
    <text evidence="11">Fluoride-specific ion channel. Important for reducing fluoride concentration in the cell, thus reducing its toxicity.</text>
</comment>
<dbReference type="GO" id="GO:0005886">
    <property type="term" value="C:plasma membrane"/>
    <property type="evidence" value="ECO:0007669"/>
    <property type="project" value="UniProtKB-SubCell"/>
</dbReference>
<gene>
    <name evidence="11" type="primary">fluC</name>
    <name evidence="11" type="synonym">crcB</name>
    <name evidence="12" type="ORF">SAMN04487996_11451</name>
</gene>
<comment type="catalytic activity">
    <reaction evidence="10">
        <text>fluoride(in) = fluoride(out)</text>
        <dbReference type="Rhea" id="RHEA:76159"/>
        <dbReference type="ChEBI" id="CHEBI:17051"/>
    </reaction>
    <physiologicalReaction direction="left-to-right" evidence="10">
        <dbReference type="Rhea" id="RHEA:76160"/>
    </physiologicalReaction>
</comment>
<dbReference type="EMBL" id="FNAN01000014">
    <property type="protein sequence ID" value="SDF97888.1"/>
    <property type="molecule type" value="Genomic_DNA"/>
</dbReference>
<sequence>MNNLIIVFVGGGLGSLARYGIGRAFAQWPSVFPFGTLTANILACLILGTFGGWATFKSADLVATSRLFVVVGFCGGFSTFSSFSNETIQLFLNDRWVEASLNIIISVIACFAATLLGMWLGKTFLAI</sequence>
<keyword evidence="5 11" id="KW-1133">Transmembrane helix</keyword>
<evidence type="ECO:0000256" key="2">
    <source>
        <dbReference type="ARBA" id="ARBA00022475"/>
    </source>
</evidence>
<keyword evidence="2 11" id="KW-1003">Cell membrane</keyword>
<dbReference type="InterPro" id="IPR003691">
    <property type="entry name" value="FluC"/>
</dbReference>
<evidence type="ECO:0000256" key="4">
    <source>
        <dbReference type="ARBA" id="ARBA00022692"/>
    </source>
</evidence>
<keyword evidence="7 11" id="KW-0472">Membrane</keyword>
<comment type="activity regulation">
    <text evidence="11">Na(+) is not transported, but it plays an essential structural role and its presence is essential for fluoride channel function.</text>
</comment>
<accession>A0A1G7QHF8</accession>
<evidence type="ECO:0000256" key="9">
    <source>
        <dbReference type="ARBA" id="ARBA00035120"/>
    </source>
</evidence>
<proteinExistence type="inferred from homology"/>
<dbReference type="Pfam" id="PF02537">
    <property type="entry name" value="CRCB"/>
    <property type="match status" value="1"/>
</dbReference>